<evidence type="ECO:0000256" key="8">
    <source>
        <dbReference type="ARBA" id="ARBA00022553"/>
    </source>
</evidence>
<dbReference type="SUPFAM" id="SSF50447">
    <property type="entry name" value="Translation proteins"/>
    <property type="match status" value="1"/>
</dbReference>
<evidence type="ECO:0000256" key="15">
    <source>
        <dbReference type="ARBA" id="ARBA00054716"/>
    </source>
</evidence>
<keyword evidence="13" id="KW-0539">Nucleus</keyword>
<evidence type="ECO:0000256" key="16">
    <source>
        <dbReference type="ARBA" id="ARBA00076506"/>
    </source>
</evidence>
<evidence type="ECO:0000256" key="17">
    <source>
        <dbReference type="ARBA" id="ARBA00082387"/>
    </source>
</evidence>
<dbReference type="GO" id="GO:0005525">
    <property type="term" value="F:GTP binding"/>
    <property type="evidence" value="ECO:0007669"/>
    <property type="project" value="UniProtKB-KW"/>
</dbReference>
<dbReference type="FunFam" id="3.40.50.300:FF:000900">
    <property type="entry name" value="Eukaryotic elongation factor, selenocysteine-tRNA-specific"/>
    <property type="match status" value="1"/>
</dbReference>
<keyword evidence="9" id="KW-0547">Nucleotide-binding</keyword>
<organism evidence="19 20">
    <name type="scientific">Calicophoron daubneyi</name>
    <name type="common">Rumen fluke</name>
    <name type="synonym">Paramphistomum daubneyi</name>
    <dbReference type="NCBI Taxonomy" id="300641"/>
    <lineage>
        <taxon>Eukaryota</taxon>
        <taxon>Metazoa</taxon>
        <taxon>Spiralia</taxon>
        <taxon>Lophotrochozoa</taxon>
        <taxon>Platyhelminthes</taxon>
        <taxon>Trematoda</taxon>
        <taxon>Digenea</taxon>
        <taxon>Plagiorchiida</taxon>
        <taxon>Pronocephalata</taxon>
        <taxon>Paramphistomoidea</taxon>
        <taxon>Paramphistomidae</taxon>
        <taxon>Calicophoron</taxon>
    </lineage>
</organism>
<dbReference type="InterPro" id="IPR049393">
    <property type="entry name" value="eEFSec_III"/>
</dbReference>
<dbReference type="EMBL" id="CAXLJL010000723">
    <property type="protein sequence ID" value="CAL5140490.1"/>
    <property type="molecule type" value="Genomic_DNA"/>
</dbReference>
<evidence type="ECO:0000256" key="6">
    <source>
        <dbReference type="ARBA" id="ARBA00022481"/>
    </source>
</evidence>
<dbReference type="GO" id="GO:0003746">
    <property type="term" value="F:translation elongation factor activity"/>
    <property type="evidence" value="ECO:0007669"/>
    <property type="project" value="TreeGrafter"/>
</dbReference>
<dbReference type="NCBIfam" id="TIGR00231">
    <property type="entry name" value="small_GTP"/>
    <property type="match status" value="1"/>
</dbReference>
<dbReference type="InterPro" id="IPR000795">
    <property type="entry name" value="T_Tr_GTP-bd_dom"/>
</dbReference>
<comment type="subcellular location">
    <subcellularLocation>
        <location evidence="4">Cytoplasm</location>
    </subcellularLocation>
    <subcellularLocation>
        <location evidence="3">Nucleus</location>
    </subcellularLocation>
</comment>
<sequence length="580" mass="64350">MRILNINVGVLGHVDSGKTSLAKALSTVASTSAFDKNPQSKKRGITLDLGFSSFFVDGKAASEINGEIQGYDKVQFALVDCPGHSSLIRTVLCGAQIIDLMLLVVDVTKGFQTQTAECLVIGSITCDQLVVVLNKCDLLQEGTRDAQIDKIKKRVLKTLELTKFSNAPISVVSAAPGGREVEFDANNNKNFTRQDIEDLIQVLLRTIRDPTERRQRVSRQEFVFAVDHCFSVTGQGTVMTGTVLAGKARVGENIELPYQRIQKKIKSIQMFHEPVDVIGPGDRAGICVPQLDPSLLERGLVGSPSEENLIPCHACILEDVKKIEYFKTAVTSKSRFHVFVGQDTASAKLTFFGHSPVSNVEDGSRSTVAKLEDSSVSYEYIEELQQDTDVRYDRVWVLLEFERPFICPKASLVIGARLDSTSTTACRLAFYGRVALQMTDPNYRQTTLSKLCVFRRKSRRGQVERVLDSRTCVVRGLFKRETNWDVFLGLRAYIVPDETKESTGNIKIAGRIESSFGQSGKCRMALDDELPAEWISQLGGKKGRKGGAESSGTFDGSRLKLAVVLEFRRHVFDKERRIMQ</sequence>
<dbReference type="Gene3D" id="2.40.30.10">
    <property type="entry name" value="Translation factors"/>
    <property type="match status" value="2"/>
</dbReference>
<evidence type="ECO:0000256" key="9">
    <source>
        <dbReference type="ARBA" id="ARBA00022741"/>
    </source>
</evidence>
<dbReference type="PROSITE" id="PS51722">
    <property type="entry name" value="G_TR_2"/>
    <property type="match status" value="1"/>
</dbReference>
<evidence type="ECO:0000256" key="1">
    <source>
        <dbReference type="ARBA" id="ARBA00001936"/>
    </source>
</evidence>
<evidence type="ECO:0000256" key="11">
    <source>
        <dbReference type="ARBA" id="ARBA00022917"/>
    </source>
</evidence>
<dbReference type="AlphaFoldDB" id="A0AAV2TZX5"/>
<dbReference type="CDD" id="cd04094">
    <property type="entry name" value="eSelB_III"/>
    <property type="match status" value="1"/>
</dbReference>
<comment type="caution">
    <text evidence="19">The sequence shown here is derived from an EMBL/GenBank/DDBJ whole genome shotgun (WGS) entry which is preliminary data.</text>
</comment>
<evidence type="ECO:0000313" key="19">
    <source>
        <dbReference type="EMBL" id="CAL5140490.1"/>
    </source>
</evidence>
<evidence type="ECO:0000256" key="10">
    <source>
        <dbReference type="ARBA" id="ARBA00022801"/>
    </source>
</evidence>
<evidence type="ECO:0000256" key="7">
    <source>
        <dbReference type="ARBA" id="ARBA00022490"/>
    </source>
</evidence>
<dbReference type="SUPFAM" id="SSF52540">
    <property type="entry name" value="P-loop containing nucleoside triphosphate hydrolases"/>
    <property type="match status" value="1"/>
</dbReference>
<evidence type="ECO:0000259" key="18">
    <source>
        <dbReference type="PROSITE" id="PS51722"/>
    </source>
</evidence>
<keyword evidence="10" id="KW-0378">Hydrolase</keyword>
<evidence type="ECO:0000256" key="5">
    <source>
        <dbReference type="ARBA" id="ARBA00015953"/>
    </source>
</evidence>
<dbReference type="GO" id="GO:0001514">
    <property type="term" value="P:selenocysteine incorporation"/>
    <property type="evidence" value="ECO:0007669"/>
    <property type="project" value="TreeGrafter"/>
</dbReference>
<dbReference type="InterPro" id="IPR005225">
    <property type="entry name" value="Small_GTP-bd"/>
</dbReference>
<dbReference type="CDD" id="cd03696">
    <property type="entry name" value="SelB_II"/>
    <property type="match status" value="1"/>
</dbReference>
<dbReference type="InterPro" id="IPR050055">
    <property type="entry name" value="EF-Tu_GTPase"/>
</dbReference>
<comment type="catalytic activity">
    <reaction evidence="14">
        <text>GTP + H2O = GDP + phosphate + H(+)</text>
        <dbReference type="Rhea" id="RHEA:19669"/>
        <dbReference type="ChEBI" id="CHEBI:15377"/>
        <dbReference type="ChEBI" id="CHEBI:15378"/>
        <dbReference type="ChEBI" id="CHEBI:37565"/>
        <dbReference type="ChEBI" id="CHEBI:43474"/>
        <dbReference type="ChEBI" id="CHEBI:58189"/>
    </reaction>
    <physiologicalReaction direction="left-to-right" evidence="14">
        <dbReference type="Rhea" id="RHEA:19670"/>
    </physiologicalReaction>
</comment>
<dbReference type="InterPro" id="IPR027417">
    <property type="entry name" value="P-loop_NTPase"/>
</dbReference>
<dbReference type="Pfam" id="PF00009">
    <property type="entry name" value="GTP_EFTU"/>
    <property type="match status" value="1"/>
</dbReference>
<gene>
    <name evidence="19" type="ORF">CDAUBV1_LOCUS15806</name>
</gene>
<dbReference type="PANTHER" id="PTHR43721:SF11">
    <property type="entry name" value="SELENOCYSTEINE-SPECIFIC ELONGATION FACTOR"/>
    <property type="match status" value="1"/>
</dbReference>
<dbReference type="PANTHER" id="PTHR43721">
    <property type="entry name" value="ELONGATION FACTOR TU-RELATED"/>
    <property type="match status" value="1"/>
</dbReference>
<name>A0AAV2TZX5_CALDB</name>
<dbReference type="InterPro" id="IPR009000">
    <property type="entry name" value="Transl_B-barrel_sf"/>
</dbReference>
<keyword evidence="6" id="KW-0488">Methylation</keyword>
<dbReference type="InterPro" id="IPR049394">
    <property type="entry name" value="eEFSec_C"/>
</dbReference>
<evidence type="ECO:0000256" key="13">
    <source>
        <dbReference type="ARBA" id="ARBA00023242"/>
    </source>
</evidence>
<comment type="cofactor">
    <cofactor evidence="2">
        <name>Mg(2+)</name>
        <dbReference type="ChEBI" id="CHEBI:18420"/>
    </cofactor>
</comment>
<dbReference type="Gene3D" id="3.40.50.300">
    <property type="entry name" value="P-loop containing nucleotide triphosphate hydrolases"/>
    <property type="match status" value="1"/>
</dbReference>
<feature type="domain" description="Tr-type G" evidence="18">
    <location>
        <begin position="3"/>
        <end position="211"/>
    </location>
</feature>
<evidence type="ECO:0000256" key="3">
    <source>
        <dbReference type="ARBA" id="ARBA00004123"/>
    </source>
</evidence>
<evidence type="ECO:0000256" key="2">
    <source>
        <dbReference type="ARBA" id="ARBA00001946"/>
    </source>
</evidence>
<reference evidence="19" key="1">
    <citation type="submission" date="2024-06" db="EMBL/GenBank/DDBJ databases">
        <authorList>
            <person name="Liu X."/>
            <person name="Lenzi L."/>
            <person name="Haldenby T S."/>
            <person name="Uol C."/>
        </authorList>
    </citation>
    <scope>NUCLEOTIDE SEQUENCE</scope>
</reference>
<keyword evidence="7" id="KW-0963">Cytoplasm</keyword>
<dbReference type="InterPro" id="IPR004161">
    <property type="entry name" value="EFTu-like_2"/>
</dbReference>
<protein>
    <recommendedName>
        <fullName evidence="5">Selenocysteine-specific elongation factor</fullName>
    </recommendedName>
    <alternativeName>
        <fullName evidence="17">Elongation factor sec</fullName>
    </alternativeName>
    <alternativeName>
        <fullName evidence="16">Eukaryotic elongation factor, selenocysteine-tRNA-specific</fullName>
    </alternativeName>
</protein>
<accession>A0AAV2TZX5</accession>
<dbReference type="FunFam" id="2.40.30.10:FF:000052">
    <property type="entry name" value="Selenocysteine-specific elongation factor EF-Sec"/>
    <property type="match status" value="1"/>
</dbReference>
<comment type="function">
    <text evidence="15">Translation factor required for the incorporation of the rare amino acid selenocysteine encoded by UGA codons. Replaces the eRF1-eRF3-GTP ternary complex for the insertion of selenocysteine directed by the UGA codon. Insertion of selenocysteine at UGA codons is mediated by SECISBP2 and EEFSEC: SECISBP2 (1) specifically binds the SECIS sequence once the 80S ribosome encounters an in-frame UGA codon and (2) contacts the RPS27A/eS31 of the 40S ribosome before ribosome stalling. (3) GTP-bound EEFSEC then delivers selenocysteinyl-tRNA(Sec) to the 80S ribosome and adopts a preaccommodated state conformation. (4) After GTP hydrolysis, EEFSEC dissociates from the assembly, selenocysteinyl-tRNA(Sec) accommodates, and peptide bond synthesis and selenoprotein elongation occur.</text>
</comment>
<keyword evidence="11" id="KW-0648">Protein biosynthesis</keyword>
<dbReference type="Pfam" id="PF21208">
    <property type="entry name" value="euk_SelB_III"/>
    <property type="match status" value="1"/>
</dbReference>
<evidence type="ECO:0000256" key="14">
    <source>
        <dbReference type="ARBA" id="ARBA00049117"/>
    </source>
</evidence>
<keyword evidence="12" id="KW-0342">GTP-binding</keyword>
<dbReference type="Pfam" id="PF21131">
    <property type="entry name" value="eEFSec_4th"/>
    <property type="match status" value="1"/>
</dbReference>
<dbReference type="Pfam" id="PF03144">
    <property type="entry name" value="GTP_EFTU_D2"/>
    <property type="match status" value="1"/>
</dbReference>
<evidence type="ECO:0000313" key="20">
    <source>
        <dbReference type="Proteomes" id="UP001497525"/>
    </source>
</evidence>
<dbReference type="Proteomes" id="UP001497525">
    <property type="component" value="Unassembled WGS sequence"/>
</dbReference>
<proteinExistence type="predicted"/>
<dbReference type="GO" id="GO:0005634">
    <property type="term" value="C:nucleus"/>
    <property type="evidence" value="ECO:0007669"/>
    <property type="project" value="UniProtKB-SubCell"/>
</dbReference>
<comment type="cofactor">
    <cofactor evidence="1">
        <name>Mn(2+)</name>
        <dbReference type="ChEBI" id="CHEBI:29035"/>
    </cofactor>
</comment>
<keyword evidence="8" id="KW-0597">Phosphoprotein</keyword>
<evidence type="ECO:0000256" key="4">
    <source>
        <dbReference type="ARBA" id="ARBA00004496"/>
    </source>
</evidence>
<dbReference type="GO" id="GO:0005737">
    <property type="term" value="C:cytoplasm"/>
    <property type="evidence" value="ECO:0007669"/>
    <property type="project" value="UniProtKB-SubCell"/>
</dbReference>
<evidence type="ECO:0000256" key="12">
    <source>
        <dbReference type="ARBA" id="ARBA00023134"/>
    </source>
</evidence>
<dbReference type="GO" id="GO:0003924">
    <property type="term" value="F:GTPase activity"/>
    <property type="evidence" value="ECO:0007669"/>
    <property type="project" value="InterPro"/>
</dbReference>
<dbReference type="CDD" id="cd01889">
    <property type="entry name" value="SelB_euk"/>
    <property type="match status" value="1"/>
</dbReference>
<dbReference type="PRINTS" id="PR00315">
    <property type="entry name" value="ELONGATNFCT"/>
</dbReference>